<protein>
    <submittedName>
        <fullName evidence="1">Uncharacterized protein</fullName>
    </submittedName>
</protein>
<dbReference type="Gene3D" id="3.80.10.10">
    <property type="entry name" value="Ribonuclease Inhibitor"/>
    <property type="match status" value="1"/>
</dbReference>
<proteinExistence type="predicted"/>
<dbReference type="SUPFAM" id="SSF52047">
    <property type="entry name" value="RNI-like"/>
    <property type="match status" value="1"/>
</dbReference>
<name>A0A9P6TBJ8_9BASI</name>
<organism evidence="1 2">
    <name type="scientific">Cronartium quercuum f. sp. fusiforme G11</name>
    <dbReference type="NCBI Taxonomy" id="708437"/>
    <lineage>
        <taxon>Eukaryota</taxon>
        <taxon>Fungi</taxon>
        <taxon>Dikarya</taxon>
        <taxon>Basidiomycota</taxon>
        <taxon>Pucciniomycotina</taxon>
        <taxon>Pucciniomycetes</taxon>
        <taxon>Pucciniales</taxon>
        <taxon>Coleosporiaceae</taxon>
        <taxon>Cronartium</taxon>
    </lineage>
</organism>
<dbReference type="OrthoDB" id="2502609at2759"/>
<gene>
    <name evidence="1" type="ORF">CROQUDRAFT_45349</name>
</gene>
<accession>A0A9P6TBJ8</accession>
<dbReference type="Proteomes" id="UP000886653">
    <property type="component" value="Unassembled WGS sequence"/>
</dbReference>
<comment type="caution">
    <text evidence="1">The sequence shown here is derived from an EMBL/GenBank/DDBJ whole genome shotgun (WGS) entry which is preliminary data.</text>
</comment>
<dbReference type="EMBL" id="MU167271">
    <property type="protein sequence ID" value="KAG0145735.1"/>
    <property type="molecule type" value="Genomic_DNA"/>
</dbReference>
<reference evidence="1" key="1">
    <citation type="submission" date="2013-11" db="EMBL/GenBank/DDBJ databases">
        <title>Genome sequence of the fusiform rust pathogen reveals effectors for host alternation and coevolution with pine.</title>
        <authorList>
            <consortium name="DOE Joint Genome Institute"/>
            <person name="Smith K."/>
            <person name="Pendleton A."/>
            <person name="Kubisiak T."/>
            <person name="Anderson C."/>
            <person name="Salamov A."/>
            <person name="Aerts A."/>
            <person name="Riley R."/>
            <person name="Clum A."/>
            <person name="Lindquist E."/>
            <person name="Ence D."/>
            <person name="Campbell M."/>
            <person name="Kronenberg Z."/>
            <person name="Feau N."/>
            <person name="Dhillon B."/>
            <person name="Hamelin R."/>
            <person name="Burleigh J."/>
            <person name="Smith J."/>
            <person name="Yandell M."/>
            <person name="Nelson C."/>
            <person name="Grigoriev I."/>
            <person name="Davis J."/>
        </authorList>
    </citation>
    <scope>NUCLEOTIDE SEQUENCE</scope>
    <source>
        <strain evidence="1">G11</strain>
    </source>
</reference>
<evidence type="ECO:0000313" key="1">
    <source>
        <dbReference type="EMBL" id="KAG0145735.1"/>
    </source>
</evidence>
<keyword evidence="2" id="KW-1185">Reference proteome</keyword>
<dbReference type="InterPro" id="IPR032675">
    <property type="entry name" value="LRR_dom_sf"/>
</dbReference>
<dbReference type="AlphaFoldDB" id="A0A9P6TBJ8"/>
<evidence type="ECO:0000313" key="2">
    <source>
        <dbReference type="Proteomes" id="UP000886653"/>
    </source>
</evidence>
<sequence length="481" mass="55511">MRTAPRAVDVSQAQTRSIKKERIPVPDHLRLSNLPSEILDRIIYYVQGFSIHEFHRIFHRKRAHIKIEEGEDYTEEPIFYGTYIRNHAPILNSLQNLAVANKRIYDLCRPRLWKKLIFPTSLPAFIYKWTLSSGLLFKHGDLVQSVSITLSSEWLSNDPAEVDKPFPYDNLSIYPAMDSQSWEAAPQGLSLKSTTKIFVMCPNIRSLRVNIPSPGERYGQRDMNRLQGRLKKLVSRLSNLKHLTLIHYGARPITDKFVVELLDNLPLLESFDCPAISRSGPGQLTKPLDWHLAQLQHLSSLKLNSCDCVDETWWLQSWPTNLTKLELNQCSNLPLIDAHRFVSHFSSQLTHLELDFPIIWLDDNIITPPIEHGIGPRWAAKNRFNLPLLTSLSIINPTKYGLLTTFQDCKNLRQLEYQSIPVSEWSIAQQLFCSSTWPQIKSFSLPAPQPHDSGDWEICSAQLKMKKFAFQNNINYEPDWY</sequence>